<gene>
    <name evidence="1" type="ORF">DSO57_1029163</name>
</gene>
<dbReference type="EMBL" id="QTSX02007290">
    <property type="protein sequence ID" value="KAJ9048991.1"/>
    <property type="molecule type" value="Genomic_DNA"/>
</dbReference>
<accession>A0ACC2RFX0</accession>
<evidence type="ECO:0000313" key="1">
    <source>
        <dbReference type="EMBL" id="KAJ9048991.1"/>
    </source>
</evidence>
<keyword evidence="2" id="KW-1185">Reference proteome</keyword>
<organism evidence="1 2">
    <name type="scientific">Entomophthora muscae</name>
    <dbReference type="NCBI Taxonomy" id="34485"/>
    <lineage>
        <taxon>Eukaryota</taxon>
        <taxon>Fungi</taxon>
        <taxon>Fungi incertae sedis</taxon>
        <taxon>Zoopagomycota</taxon>
        <taxon>Entomophthoromycotina</taxon>
        <taxon>Entomophthoromycetes</taxon>
        <taxon>Entomophthorales</taxon>
        <taxon>Entomophthoraceae</taxon>
        <taxon>Entomophthora</taxon>
    </lineage>
</organism>
<proteinExistence type="predicted"/>
<name>A0ACC2RFX0_9FUNG</name>
<sequence length="64" mass="7386">MTLFQENLGFTPFFLPNLQGYFLSQSIAKLAIKIKETQAQIVAHLQSAILDYKKRYNKKRIPGN</sequence>
<comment type="caution">
    <text evidence="1">The sequence shown here is derived from an EMBL/GenBank/DDBJ whole genome shotgun (WGS) entry which is preliminary data.</text>
</comment>
<dbReference type="Proteomes" id="UP001165960">
    <property type="component" value="Unassembled WGS sequence"/>
</dbReference>
<reference evidence="1" key="1">
    <citation type="submission" date="2022-04" db="EMBL/GenBank/DDBJ databases">
        <title>Genome of the entomopathogenic fungus Entomophthora muscae.</title>
        <authorList>
            <person name="Elya C."/>
            <person name="Lovett B.R."/>
            <person name="Lee E."/>
            <person name="Macias A.M."/>
            <person name="Hajek A.E."/>
            <person name="De Bivort B.L."/>
            <person name="Kasson M.T."/>
            <person name="De Fine Licht H.H."/>
            <person name="Stajich J.E."/>
        </authorList>
    </citation>
    <scope>NUCLEOTIDE SEQUENCE</scope>
    <source>
        <strain evidence="1">Berkeley</strain>
    </source>
</reference>
<evidence type="ECO:0000313" key="2">
    <source>
        <dbReference type="Proteomes" id="UP001165960"/>
    </source>
</evidence>
<protein>
    <submittedName>
        <fullName evidence="1">Uncharacterized protein</fullName>
    </submittedName>
</protein>